<accession>A0A227KD56</accession>
<evidence type="ECO:0000313" key="1">
    <source>
        <dbReference type="EMBL" id="OXE44393.1"/>
    </source>
</evidence>
<sequence length="93" mass="10526">MALEKMSILIDSDLKKDFINCVLRHYDNAEEGILDLIKIYIEKANSSPAQAEIKAKVRETVFEGDKGSGLNSREIEKIMLNKTDEEIEANRLA</sequence>
<protein>
    <submittedName>
        <fullName evidence="1">4Fe-4S ferredoxin</fullName>
    </submittedName>
</protein>
<dbReference type="Proteomes" id="UP000214610">
    <property type="component" value="Unassembled WGS sequence"/>
</dbReference>
<dbReference type="GeneID" id="78361317"/>
<gene>
    <name evidence="1" type="ORF">ADH67_12335</name>
</gene>
<keyword evidence="2" id="KW-1185">Reference proteome</keyword>
<proteinExistence type="predicted"/>
<reference evidence="2" key="1">
    <citation type="submission" date="2017-05" db="EMBL/GenBank/DDBJ databases">
        <title>Improved OligoMM genomes.</title>
        <authorList>
            <person name="Garzetti D."/>
        </authorList>
    </citation>
    <scope>NUCLEOTIDE SEQUENCE [LARGE SCALE GENOMIC DNA]</scope>
    <source>
        <strain evidence="2">YL45</strain>
    </source>
</reference>
<evidence type="ECO:0000313" key="2">
    <source>
        <dbReference type="Proteomes" id="UP000214610"/>
    </source>
</evidence>
<dbReference type="AlphaFoldDB" id="A0A227KD56"/>
<organism evidence="1 2">
    <name type="scientific">Turicimonas muris</name>
    <dbReference type="NCBI Taxonomy" id="1796652"/>
    <lineage>
        <taxon>Bacteria</taxon>
        <taxon>Pseudomonadati</taxon>
        <taxon>Pseudomonadota</taxon>
        <taxon>Betaproteobacteria</taxon>
        <taxon>Burkholderiales</taxon>
        <taxon>Sutterellaceae</taxon>
        <taxon>Turicimonas</taxon>
    </lineage>
</organism>
<dbReference type="EMBL" id="NHMP01000012">
    <property type="protein sequence ID" value="OXE44393.1"/>
    <property type="molecule type" value="Genomic_DNA"/>
</dbReference>
<comment type="caution">
    <text evidence="1">The sequence shown here is derived from an EMBL/GenBank/DDBJ whole genome shotgun (WGS) entry which is preliminary data.</text>
</comment>
<name>A0A227KD56_9BURK</name>
<dbReference type="RefSeq" id="WP_066592511.1">
    <property type="nucleotide sequence ID" value="NZ_CAJTBZ010000033.1"/>
</dbReference>